<feature type="binding site" evidence="7">
    <location>
        <position position="154"/>
    </location>
    <ligand>
        <name>NAD(+)</name>
        <dbReference type="ChEBI" id="CHEBI:57540"/>
    </ligand>
</feature>
<dbReference type="PRINTS" id="PR00077">
    <property type="entry name" value="GPDHDRGNASE"/>
</dbReference>
<feature type="active site" description="Proton acceptor" evidence="5">
    <location>
        <position position="205"/>
    </location>
</feature>
<dbReference type="GO" id="GO:0042803">
    <property type="term" value="F:protein homodimerization activity"/>
    <property type="evidence" value="ECO:0007669"/>
    <property type="project" value="InterPro"/>
</dbReference>
<dbReference type="InterPro" id="IPR006109">
    <property type="entry name" value="G3P_DH_NAD-dep_C"/>
</dbReference>
<gene>
    <name evidence="12" type="ORF">CDAUBV1_LOCUS14070</name>
</gene>
<keyword evidence="2 8" id="KW-0560">Oxidoreductase</keyword>
<accession>A0AAV2TNM6</accession>
<dbReference type="EMBL" id="CAXLJL010000578">
    <property type="protein sequence ID" value="CAL5139017.1"/>
    <property type="molecule type" value="Genomic_DNA"/>
</dbReference>
<feature type="binding site" evidence="6">
    <location>
        <position position="120"/>
    </location>
    <ligand>
        <name>substrate</name>
    </ligand>
</feature>
<feature type="binding site" evidence="7">
    <location>
        <position position="41"/>
    </location>
    <ligand>
        <name>NAD(+)</name>
        <dbReference type="ChEBI" id="CHEBI:57540"/>
    </ligand>
</feature>
<dbReference type="InterPro" id="IPR008927">
    <property type="entry name" value="6-PGluconate_DH-like_C_sf"/>
</dbReference>
<dbReference type="GO" id="GO:0005975">
    <property type="term" value="P:carbohydrate metabolic process"/>
    <property type="evidence" value="ECO:0007669"/>
    <property type="project" value="InterPro"/>
</dbReference>
<protein>
    <recommendedName>
        <fullName evidence="9">Glycerol-3-phosphate dehydrogenase [NAD(+)]</fullName>
        <ecNumber evidence="9">1.1.1.8</ecNumber>
    </recommendedName>
</protein>
<organism evidence="12 13">
    <name type="scientific">Calicophoron daubneyi</name>
    <name type="common">Rumen fluke</name>
    <name type="synonym">Paramphistomum daubneyi</name>
    <dbReference type="NCBI Taxonomy" id="300641"/>
    <lineage>
        <taxon>Eukaryota</taxon>
        <taxon>Metazoa</taxon>
        <taxon>Spiralia</taxon>
        <taxon>Lophotrochozoa</taxon>
        <taxon>Platyhelminthes</taxon>
        <taxon>Trematoda</taxon>
        <taxon>Digenea</taxon>
        <taxon>Plagiorchiida</taxon>
        <taxon>Pronocephalata</taxon>
        <taxon>Paramphistomoidea</taxon>
        <taxon>Paramphistomidae</taxon>
        <taxon>Calicophoron</taxon>
    </lineage>
</organism>
<feature type="binding site" evidence="7">
    <location>
        <position position="300"/>
    </location>
    <ligand>
        <name>NAD(+)</name>
        <dbReference type="ChEBI" id="CHEBI:57540"/>
    </ligand>
</feature>
<dbReference type="PANTHER" id="PTHR11728:SF8">
    <property type="entry name" value="GLYCEROL-3-PHOSPHATE DEHYDROGENASE [NAD(+)]-RELATED"/>
    <property type="match status" value="1"/>
</dbReference>
<evidence type="ECO:0000256" key="4">
    <source>
        <dbReference type="ARBA" id="ARBA00048683"/>
    </source>
</evidence>
<feature type="binding site" evidence="6">
    <location>
        <begin position="271"/>
        <end position="272"/>
    </location>
    <ligand>
        <name>substrate</name>
    </ligand>
</feature>
<dbReference type="Gene3D" id="3.40.50.720">
    <property type="entry name" value="NAD(P)-binding Rossmann-like Domain"/>
    <property type="match status" value="1"/>
</dbReference>
<dbReference type="SUPFAM" id="SSF51735">
    <property type="entry name" value="NAD(P)-binding Rossmann-fold domains"/>
    <property type="match status" value="1"/>
</dbReference>
<dbReference type="GO" id="GO:0046168">
    <property type="term" value="P:glycerol-3-phosphate catabolic process"/>
    <property type="evidence" value="ECO:0007669"/>
    <property type="project" value="UniProtKB-UniRule"/>
</dbReference>
<dbReference type="GO" id="GO:0141152">
    <property type="term" value="F:glycerol-3-phosphate dehydrogenase (NAD+) activity"/>
    <property type="evidence" value="ECO:0007669"/>
    <property type="project" value="UniProtKB-UniRule"/>
</dbReference>
<dbReference type="Gene3D" id="1.10.1040.10">
    <property type="entry name" value="N-(1-d-carboxylethyl)-l-norvaline Dehydrogenase, domain 2"/>
    <property type="match status" value="1"/>
</dbReference>
<name>A0AAV2TNM6_CALDB</name>
<dbReference type="EC" id="1.1.1.8" evidence="9"/>
<dbReference type="GO" id="GO:0005829">
    <property type="term" value="C:cytosol"/>
    <property type="evidence" value="ECO:0007669"/>
    <property type="project" value="TreeGrafter"/>
</dbReference>
<dbReference type="Proteomes" id="UP001497525">
    <property type="component" value="Unassembled WGS sequence"/>
</dbReference>
<feature type="domain" description="Glycerol-3-phosphate dehydrogenase NAD-dependent N-terminal" evidence="10">
    <location>
        <begin position="5"/>
        <end position="171"/>
    </location>
</feature>
<dbReference type="PIRSF" id="PIRSF000114">
    <property type="entry name" value="Glycerol-3-P_dh"/>
    <property type="match status" value="1"/>
</dbReference>
<evidence type="ECO:0000256" key="5">
    <source>
        <dbReference type="PIRSR" id="PIRSR000114-1"/>
    </source>
</evidence>
<evidence type="ECO:0000256" key="6">
    <source>
        <dbReference type="PIRSR" id="PIRSR000114-2"/>
    </source>
</evidence>
<reference evidence="12" key="1">
    <citation type="submission" date="2024-06" db="EMBL/GenBank/DDBJ databases">
        <authorList>
            <person name="Liu X."/>
            <person name="Lenzi L."/>
            <person name="Haldenby T S."/>
            <person name="Uol C."/>
        </authorList>
    </citation>
    <scope>NUCLEOTIDE SEQUENCE</scope>
</reference>
<dbReference type="Pfam" id="PF07479">
    <property type="entry name" value="NAD_Gly3P_dh_C"/>
    <property type="match status" value="1"/>
</dbReference>
<proteinExistence type="inferred from homology"/>
<evidence type="ECO:0000259" key="11">
    <source>
        <dbReference type="Pfam" id="PF07479"/>
    </source>
</evidence>
<dbReference type="Pfam" id="PF01210">
    <property type="entry name" value="NAD_Gly3P_dh_N"/>
    <property type="match status" value="1"/>
</dbReference>
<evidence type="ECO:0000256" key="7">
    <source>
        <dbReference type="PIRSR" id="PIRSR000114-3"/>
    </source>
</evidence>
<sequence>MTLRKVAIIGSGNWGSTIAKIIGNNVQKYDEFDKEVRMWVFEELIGGQKLTSIINEKHENVKYLPGIALPTNVVAIPDVVETAQNADIYIFVLPHQFLGKVCQQLKPVIKKTAYGVSLIKGLATSGDSGIRLLTDMIREELSIPCAVMMGANLASEVSRENYCEGTIGASDPVIGMEIKKLFQTDYFRMVVIKDEVGAELCGALKNIVAVGAGLIEGLGYGDNTKAAVIRLGFMEMKSFIYQFFGDRNPQEGTFLESCGVADLITTCYGGRNKQMGIALTKGNENLAELENKLLNGQSAQGPLTASEVYSMLKGRNLLEKFPLFAAVHRICSRQLPPTELINCLSNHPEHM</sequence>
<comment type="catalytic activity">
    <reaction evidence="4 9">
        <text>sn-glycerol 3-phosphate + NAD(+) = dihydroxyacetone phosphate + NADH + H(+)</text>
        <dbReference type="Rhea" id="RHEA:11092"/>
        <dbReference type="ChEBI" id="CHEBI:15378"/>
        <dbReference type="ChEBI" id="CHEBI:57540"/>
        <dbReference type="ChEBI" id="CHEBI:57597"/>
        <dbReference type="ChEBI" id="CHEBI:57642"/>
        <dbReference type="ChEBI" id="CHEBI:57945"/>
        <dbReference type="EC" id="1.1.1.8"/>
    </reaction>
</comment>
<dbReference type="InterPro" id="IPR017751">
    <property type="entry name" value="G3P_DH_NAD-dep_euk"/>
</dbReference>
<evidence type="ECO:0000259" key="10">
    <source>
        <dbReference type="Pfam" id="PF01210"/>
    </source>
</evidence>
<dbReference type="PROSITE" id="PS00957">
    <property type="entry name" value="NAD_G3PDH"/>
    <property type="match status" value="1"/>
</dbReference>
<dbReference type="GO" id="GO:0051287">
    <property type="term" value="F:NAD binding"/>
    <property type="evidence" value="ECO:0007669"/>
    <property type="project" value="UniProtKB-UniRule"/>
</dbReference>
<evidence type="ECO:0000256" key="8">
    <source>
        <dbReference type="RuleBase" id="RU000437"/>
    </source>
</evidence>
<keyword evidence="3 7" id="KW-0520">NAD</keyword>
<dbReference type="InterPro" id="IPR011128">
    <property type="entry name" value="G3P_DH_NAD-dep_N"/>
</dbReference>
<dbReference type="InterPro" id="IPR036291">
    <property type="entry name" value="NAD(P)-bd_dom_sf"/>
</dbReference>
<dbReference type="InterPro" id="IPR013328">
    <property type="entry name" value="6PGD_dom2"/>
</dbReference>
<evidence type="ECO:0000256" key="9">
    <source>
        <dbReference type="RuleBase" id="RU361243"/>
    </source>
</evidence>
<comment type="similarity">
    <text evidence="1 8">Belongs to the NAD-dependent glycerol-3-phosphate dehydrogenase family.</text>
</comment>
<evidence type="ECO:0000256" key="3">
    <source>
        <dbReference type="ARBA" id="ARBA00023027"/>
    </source>
</evidence>
<evidence type="ECO:0000256" key="1">
    <source>
        <dbReference type="ARBA" id="ARBA00011009"/>
    </source>
</evidence>
<evidence type="ECO:0000313" key="13">
    <source>
        <dbReference type="Proteomes" id="UP001497525"/>
    </source>
</evidence>
<feature type="domain" description="Glycerol-3-phosphate dehydrogenase NAD-dependent C-terminal" evidence="11">
    <location>
        <begin position="194"/>
        <end position="341"/>
    </location>
</feature>
<feature type="binding site" evidence="7">
    <location>
        <position position="97"/>
    </location>
    <ligand>
        <name>NAD(+)</name>
        <dbReference type="ChEBI" id="CHEBI:57540"/>
    </ligand>
</feature>
<dbReference type="InterPro" id="IPR006168">
    <property type="entry name" value="G3P_DH_NAD-dep"/>
</dbReference>
<dbReference type="NCBIfam" id="TIGR03376">
    <property type="entry name" value="glycerol3P_DH"/>
    <property type="match status" value="1"/>
</dbReference>
<dbReference type="SUPFAM" id="SSF48179">
    <property type="entry name" value="6-phosphogluconate dehydrogenase C-terminal domain-like"/>
    <property type="match status" value="1"/>
</dbReference>
<comment type="caution">
    <text evidence="12">The sequence shown here is derived from an EMBL/GenBank/DDBJ whole genome shotgun (WGS) entry which is preliminary data.</text>
</comment>
<feature type="binding site" evidence="7">
    <location>
        <begin position="10"/>
        <end position="15"/>
    </location>
    <ligand>
        <name>NAD(+)</name>
        <dbReference type="ChEBI" id="CHEBI:57540"/>
    </ligand>
</feature>
<dbReference type="FunFam" id="3.40.50.720:FF:000365">
    <property type="entry name" value="Glycerol-3-phosphate dehydrogenase [NAD(+)]"/>
    <property type="match status" value="1"/>
</dbReference>
<evidence type="ECO:0000313" key="12">
    <source>
        <dbReference type="EMBL" id="CAL5139017.1"/>
    </source>
</evidence>
<dbReference type="AlphaFoldDB" id="A0AAV2TNM6"/>
<dbReference type="PANTHER" id="PTHR11728">
    <property type="entry name" value="GLYCEROL-3-PHOSPHATE DEHYDROGENASE"/>
    <property type="match status" value="1"/>
</dbReference>
<dbReference type="FunFam" id="1.10.1040.10:FF:000004">
    <property type="entry name" value="Glycerol-3-phosphate dehydrogenase [NAD(+)]"/>
    <property type="match status" value="1"/>
</dbReference>
<evidence type="ECO:0000256" key="2">
    <source>
        <dbReference type="ARBA" id="ARBA00023002"/>
    </source>
</evidence>
<feature type="binding site" evidence="7">
    <location>
        <position position="271"/>
    </location>
    <ligand>
        <name>NAD(+)</name>
        <dbReference type="ChEBI" id="CHEBI:57540"/>
    </ligand>
</feature>